<evidence type="ECO:0000256" key="1">
    <source>
        <dbReference type="ARBA" id="ARBA00005613"/>
    </source>
</evidence>
<dbReference type="STRING" id="71139.A0A059C3Q9"/>
<feature type="compositionally biased region" description="Basic and acidic residues" evidence="4">
    <location>
        <begin position="25"/>
        <end position="34"/>
    </location>
</feature>
<protein>
    <recommendedName>
        <fullName evidence="5">Yippee domain-containing protein</fullName>
    </recommendedName>
</protein>
<feature type="domain" description="Yippee" evidence="5">
    <location>
        <begin position="124"/>
        <end position="221"/>
    </location>
</feature>
<feature type="region of interest" description="Disordered" evidence="4">
    <location>
        <begin position="24"/>
        <end position="53"/>
    </location>
</feature>
<dbReference type="EMBL" id="KK198757">
    <property type="protein sequence ID" value="KCW72565.1"/>
    <property type="molecule type" value="Genomic_DNA"/>
</dbReference>
<reference evidence="6" key="1">
    <citation type="submission" date="2013-07" db="EMBL/GenBank/DDBJ databases">
        <title>The genome of Eucalyptus grandis.</title>
        <authorList>
            <person name="Schmutz J."/>
            <person name="Hayes R."/>
            <person name="Myburg A."/>
            <person name="Tuskan G."/>
            <person name="Grattapaglia D."/>
            <person name="Rokhsar D.S."/>
        </authorList>
    </citation>
    <scope>NUCLEOTIDE SEQUENCE</scope>
    <source>
        <tissue evidence="6">Leaf extractions</tissue>
    </source>
</reference>
<accession>A0A059C3Q9</accession>
<comment type="similarity">
    <text evidence="1">Belongs to the yippee family.</text>
</comment>
<evidence type="ECO:0000256" key="2">
    <source>
        <dbReference type="ARBA" id="ARBA00022723"/>
    </source>
</evidence>
<dbReference type="eggNOG" id="KOG3399">
    <property type="taxonomic scope" value="Eukaryota"/>
</dbReference>
<evidence type="ECO:0000259" key="5">
    <source>
        <dbReference type="PROSITE" id="PS51792"/>
    </source>
</evidence>
<proteinExistence type="inferred from homology"/>
<dbReference type="InterPro" id="IPR039058">
    <property type="entry name" value="Yippee_fam"/>
</dbReference>
<keyword evidence="3" id="KW-0862">Zinc</keyword>
<dbReference type="InterPro" id="IPR004910">
    <property type="entry name" value="Yippee/Mis18/Cereblon"/>
</dbReference>
<evidence type="ECO:0000256" key="3">
    <source>
        <dbReference type="ARBA" id="ARBA00022833"/>
    </source>
</evidence>
<dbReference type="GO" id="GO:0046872">
    <property type="term" value="F:metal ion binding"/>
    <property type="evidence" value="ECO:0007669"/>
    <property type="project" value="UniProtKB-KW"/>
</dbReference>
<dbReference type="Pfam" id="PF03226">
    <property type="entry name" value="Yippee-Mis18"/>
    <property type="match status" value="1"/>
</dbReference>
<dbReference type="Gramene" id="KCW72565">
    <property type="protein sequence ID" value="KCW72565"/>
    <property type="gene ID" value="EUGRSUZ_E01033"/>
</dbReference>
<evidence type="ECO:0000313" key="6">
    <source>
        <dbReference type="EMBL" id="KCW72565.1"/>
    </source>
</evidence>
<dbReference type="PROSITE" id="PS51792">
    <property type="entry name" value="YIPPEE"/>
    <property type="match status" value="1"/>
</dbReference>
<feature type="non-terminal residue" evidence="6">
    <location>
        <position position="1"/>
    </location>
</feature>
<dbReference type="AlphaFoldDB" id="A0A059C3Q9"/>
<dbReference type="InterPro" id="IPR034751">
    <property type="entry name" value="Yippee"/>
</dbReference>
<keyword evidence="2" id="KW-0479">Metal-binding</keyword>
<organism evidence="6">
    <name type="scientific">Eucalyptus grandis</name>
    <name type="common">Flooded gum</name>
    <dbReference type="NCBI Taxonomy" id="71139"/>
    <lineage>
        <taxon>Eukaryota</taxon>
        <taxon>Viridiplantae</taxon>
        <taxon>Streptophyta</taxon>
        <taxon>Embryophyta</taxon>
        <taxon>Tracheophyta</taxon>
        <taxon>Spermatophyta</taxon>
        <taxon>Magnoliopsida</taxon>
        <taxon>eudicotyledons</taxon>
        <taxon>Gunneridae</taxon>
        <taxon>Pentapetalae</taxon>
        <taxon>rosids</taxon>
        <taxon>malvids</taxon>
        <taxon>Myrtales</taxon>
        <taxon>Myrtaceae</taxon>
        <taxon>Myrtoideae</taxon>
        <taxon>Eucalypteae</taxon>
        <taxon>Eucalyptus</taxon>
    </lineage>
</organism>
<evidence type="ECO:0000256" key="4">
    <source>
        <dbReference type="SAM" id="MobiDB-lite"/>
    </source>
</evidence>
<dbReference type="InParanoid" id="A0A059C3Q9"/>
<dbReference type="PANTHER" id="PTHR13848">
    <property type="entry name" value="PROTEIN YIPPEE-LIKE CG15309-RELATED"/>
    <property type="match status" value="1"/>
</dbReference>
<sequence>PDPLARRRFSSPLQLSSPLLRLQRNPRDRSDRARRSVNPSGTGSKEREFRSPPILRVSRPPANLPVAVAVAVAVAVLRSSIARLGGAGAADRVDPGSTSRAVGGRCARWVWSLAAAMAKVIGPRLYSCCHCRNHVALHDDVISKSFQGRHGRAFLFSRAMNIKVGPKEDRQLMTGLHTVADVHCSDCHEILGWKYERAYEETQKYKEGKFILEKSRIVMEN</sequence>
<gene>
    <name evidence="6" type="ORF">EUGRSUZ_E01033</name>
</gene>
<name>A0A059C3Q9_EUCGR</name>